<organism evidence="2 3">
    <name type="scientific">Profundicola chukchiensis</name>
    <dbReference type="NCBI Taxonomy" id="2961959"/>
    <lineage>
        <taxon>Bacteria</taxon>
        <taxon>Pseudomonadati</taxon>
        <taxon>Bacteroidota</taxon>
        <taxon>Flavobacteriia</taxon>
        <taxon>Flavobacteriales</taxon>
        <taxon>Weeksellaceae</taxon>
        <taxon>Profundicola</taxon>
    </lineage>
</organism>
<name>A0A9X4N0I2_9FLAO</name>
<dbReference type="Proteomes" id="UP001152599">
    <property type="component" value="Unassembled WGS sequence"/>
</dbReference>
<evidence type="ECO:0000256" key="1">
    <source>
        <dbReference type="SAM" id="SignalP"/>
    </source>
</evidence>
<comment type="caution">
    <text evidence="2">The sequence shown here is derived from an EMBL/GenBank/DDBJ whole genome shotgun (WGS) entry which is preliminary data.</text>
</comment>
<feature type="chain" id="PRO_5040909487" evidence="1">
    <location>
        <begin position="23"/>
        <end position="318"/>
    </location>
</feature>
<reference evidence="2" key="1">
    <citation type="submission" date="2022-07" db="EMBL/GenBank/DDBJ databases">
        <title>Description and genome-wide analysis of Profundicola chukchiensis gen. nov., sp. nov., marine bacteria isolated from bottom sediments of the Chukchi Sea.</title>
        <authorList>
            <person name="Romanenko L."/>
            <person name="Otstavnykh N."/>
            <person name="Kurilenko V."/>
            <person name="Eremeev V."/>
            <person name="Velansky P."/>
            <person name="Mikhailov V."/>
            <person name="Isaeva M."/>
        </authorList>
    </citation>
    <scope>NUCLEOTIDE SEQUENCE</scope>
    <source>
        <strain evidence="2">KMM 9713</strain>
    </source>
</reference>
<dbReference type="InterPro" id="IPR019861">
    <property type="entry name" value="PorP/SprF_Bacteroidetes"/>
</dbReference>
<evidence type="ECO:0000313" key="3">
    <source>
        <dbReference type="Proteomes" id="UP001152599"/>
    </source>
</evidence>
<dbReference type="RefSeq" id="WP_304417089.1">
    <property type="nucleotide sequence ID" value="NZ_JANAIE010000004.1"/>
</dbReference>
<dbReference type="Pfam" id="PF11751">
    <property type="entry name" value="PorP_SprF"/>
    <property type="match status" value="1"/>
</dbReference>
<protein>
    <submittedName>
        <fullName evidence="2">Type IX secretion system membrane protein PorP/SprF</fullName>
    </submittedName>
</protein>
<dbReference type="EMBL" id="JANCMU010000005">
    <property type="protein sequence ID" value="MDG4946487.1"/>
    <property type="molecule type" value="Genomic_DNA"/>
</dbReference>
<proteinExistence type="predicted"/>
<accession>A0A9X4N0I2</accession>
<gene>
    <name evidence="2" type="ORF">NMK71_08680</name>
</gene>
<feature type="signal peptide" evidence="1">
    <location>
        <begin position="1"/>
        <end position="22"/>
    </location>
</feature>
<dbReference type="AlphaFoldDB" id="A0A9X4N0I2"/>
<evidence type="ECO:0000313" key="2">
    <source>
        <dbReference type="EMBL" id="MDG4946487.1"/>
    </source>
</evidence>
<dbReference type="NCBIfam" id="TIGR03519">
    <property type="entry name" value="T9SS_PorP_fam"/>
    <property type="match status" value="1"/>
</dbReference>
<keyword evidence="3" id="KW-1185">Reference proteome</keyword>
<keyword evidence="1" id="KW-0732">Signal</keyword>
<sequence length="318" mass="35179">MKQFKYNIVAVFGMLICGFGFAQQSVPVYESYFISEKMLINPSFAGDSEDVKAKVYHRQQWKDIDNGPETTVASVHGNIIDRVGLGMYFAADQNGNTKVNSLNLAAAYHIPIGEPGVRQDGQFSFGTSLSFSGFRFGGVTEIPNDPLYDGETNVFIPYINFGGSVQYKGWMAGVSVLDLALAYNEPMVNELEPSPVYFYGMAGKKLRLAESFELEPVLMYRFNKDERKQLDANLRAKFFSGNNAFWAGANYRHDMSGDQSEGLSISPMLGAELGRLNFGFAYNIGLTDIATEGGDGWSISLGYDIDNFFKPGKPTIEE</sequence>